<keyword evidence="3" id="KW-1185">Reference proteome</keyword>
<dbReference type="Proteomes" id="UP000051256">
    <property type="component" value="Unassembled WGS sequence"/>
</dbReference>
<evidence type="ECO:0000259" key="1">
    <source>
        <dbReference type="Pfam" id="PF06445"/>
    </source>
</evidence>
<dbReference type="AlphaFoldDB" id="A0A0R2CSG0"/>
<reference evidence="2 3" key="1">
    <citation type="journal article" date="2015" name="Genome Announc.">
        <title>Expanding the biotechnology potential of lactobacilli through comparative genomics of 213 strains and associated genera.</title>
        <authorList>
            <person name="Sun Z."/>
            <person name="Harris H.M."/>
            <person name="McCann A."/>
            <person name="Guo C."/>
            <person name="Argimon S."/>
            <person name="Zhang W."/>
            <person name="Yang X."/>
            <person name="Jeffery I.B."/>
            <person name="Cooney J.C."/>
            <person name="Kagawa T.F."/>
            <person name="Liu W."/>
            <person name="Song Y."/>
            <person name="Salvetti E."/>
            <person name="Wrobel A."/>
            <person name="Rasinkangas P."/>
            <person name="Parkhill J."/>
            <person name="Rea M.C."/>
            <person name="O'Sullivan O."/>
            <person name="Ritari J."/>
            <person name="Douillard F.P."/>
            <person name="Paul Ross R."/>
            <person name="Yang R."/>
            <person name="Briner A.E."/>
            <person name="Felis G.E."/>
            <person name="de Vos W.M."/>
            <person name="Barrangou R."/>
            <person name="Klaenhammer T.R."/>
            <person name="Caufield P.W."/>
            <person name="Cui Y."/>
            <person name="Zhang H."/>
            <person name="O'Toole P.W."/>
        </authorList>
    </citation>
    <scope>NUCLEOTIDE SEQUENCE [LARGE SCALE GENOMIC DNA]</scope>
    <source>
        <strain evidence="2 3">DSM 24302</strain>
    </source>
</reference>
<dbReference type="InterPro" id="IPR008319">
    <property type="entry name" value="GyrI-like_CCH_Lin2189-like"/>
</dbReference>
<evidence type="ECO:0000313" key="2">
    <source>
        <dbReference type="EMBL" id="KRM94735.1"/>
    </source>
</evidence>
<dbReference type="PATRIC" id="fig|1423802.4.peg.1050"/>
<dbReference type="InterPro" id="IPR011256">
    <property type="entry name" value="Reg_factor_effector_dom_sf"/>
</dbReference>
<protein>
    <recommendedName>
        <fullName evidence="1">GyrI-like small molecule binding domain-containing protein</fullName>
    </recommendedName>
</protein>
<proteinExistence type="predicted"/>
<organism evidence="2 3">
    <name type="scientific">Lentilactobacillus senioris DSM 24302 = JCM 17472</name>
    <dbReference type="NCBI Taxonomy" id="1423802"/>
    <lineage>
        <taxon>Bacteria</taxon>
        <taxon>Bacillati</taxon>
        <taxon>Bacillota</taxon>
        <taxon>Bacilli</taxon>
        <taxon>Lactobacillales</taxon>
        <taxon>Lactobacillaceae</taxon>
        <taxon>Lentilactobacillus</taxon>
    </lineage>
</organism>
<dbReference type="STRING" id="1423802.FC56_GL001036"/>
<dbReference type="SUPFAM" id="SSF55136">
    <property type="entry name" value="Probable bacterial effector-binding domain"/>
    <property type="match status" value="1"/>
</dbReference>
<comment type="caution">
    <text evidence="2">The sequence shown here is derived from an EMBL/GenBank/DDBJ whole genome shotgun (WGS) entry which is preliminary data.</text>
</comment>
<dbReference type="RefSeq" id="WP_404819885.1">
    <property type="nucleotide sequence ID" value="NZ_AYZR01000001.1"/>
</dbReference>
<dbReference type="Pfam" id="PF06445">
    <property type="entry name" value="GyrI-like"/>
    <property type="match status" value="1"/>
</dbReference>
<dbReference type="Gene3D" id="3.20.80.10">
    <property type="entry name" value="Regulatory factor, effector binding domain"/>
    <property type="match status" value="1"/>
</dbReference>
<gene>
    <name evidence="2" type="ORF">FC56_GL001036</name>
</gene>
<accession>A0A0R2CSG0</accession>
<name>A0A0R2CSG0_9LACO</name>
<dbReference type="InterPro" id="IPR029442">
    <property type="entry name" value="GyrI-like"/>
</dbReference>
<dbReference type="PIRSF" id="PIRSF031644">
    <property type="entry name" value="UCP031644"/>
    <property type="match status" value="1"/>
</dbReference>
<dbReference type="EMBL" id="AYZR01000001">
    <property type="protein sequence ID" value="KRM94735.1"/>
    <property type="molecule type" value="Genomic_DNA"/>
</dbReference>
<sequence length="200" mass="23358">MVKYEWRKAEKELYLPKTTPMYVEVPAFNFLTLKGQGDPNRTAFKEQIAALYSLAYAIRMKLKNQGFEYTVYSLEGLWTLPTAPIIPGQFDKADLQYQIMIRQPQQATKMDLVEVLEKVRIKKPNQYLDQVNWETIADGAAVQILHVGPYDTESESFAKLDGFCKEHQLERKNHLHREIYLSDARRVVPEKRKTVLRYSV</sequence>
<feature type="domain" description="GyrI-like small molecule binding" evidence="1">
    <location>
        <begin position="20"/>
        <end position="192"/>
    </location>
</feature>
<evidence type="ECO:0000313" key="3">
    <source>
        <dbReference type="Proteomes" id="UP000051256"/>
    </source>
</evidence>